<feature type="domain" description="SLH" evidence="4">
    <location>
        <begin position="465"/>
        <end position="524"/>
    </location>
</feature>
<name>A0ABW6JX67_9BACI</name>
<dbReference type="Pfam" id="PF00395">
    <property type="entry name" value="SLH"/>
    <property type="match status" value="3"/>
</dbReference>
<evidence type="ECO:0000256" key="3">
    <source>
        <dbReference type="SAM" id="SignalP"/>
    </source>
</evidence>
<dbReference type="InterPro" id="IPR001119">
    <property type="entry name" value="SLH_dom"/>
</dbReference>
<proteinExistence type="predicted"/>
<reference evidence="5 6" key="1">
    <citation type="submission" date="2024-08" db="EMBL/GenBank/DDBJ databases">
        <title>Two novel Cytobacillus novel species.</title>
        <authorList>
            <person name="Liu G."/>
        </authorList>
    </citation>
    <scope>NUCLEOTIDE SEQUENCE [LARGE SCALE GENOMIC DNA]</scope>
    <source>
        <strain evidence="5 6">FJAT-53684</strain>
    </source>
</reference>
<organism evidence="5 6">
    <name type="scientific">Cytobacillus mangrovibacter</name>
    <dbReference type="NCBI Taxonomy" id="3299024"/>
    <lineage>
        <taxon>Bacteria</taxon>
        <taxon>Bacillati</taxon>
        <taxon>Bacillota</taxon>
        <taxon>Bacilli</taxon>
        <taxon>Bacillales</taxon>
        <taxon>Bacillaceae</taxon>
        <taxon>Cytobacillus</taxon>
    </lineage>
</organism>
<sequence length="658" mass="71316">MKKYPFSNKAMKAILAASIALSPFASTALSNPVKVEASSDFSSVDSLINYLDRIYDASDKVALNKAKEVLDGITDPEWKDYAKKASVKGEDLTPAESKLIVDVLQIFTSVTTVSGVKDAINNFDKENVKVVFGDKVSSKELLNFLSDVQIELLTELSNLSNAKNSEIIEILDAAVTDAAFKNASNKKVVKEFIKVVDDEKLVTVSKSIYAKLDKDNIGENAKAALIAALKEVHPPTPTPDPDPDPDGNTNPTIPTPGEETVGVPAGSTTVVEKGNDVITEIPEDKVQEIVNLITAEKSVVEIPLEKVSGDKQAKAQIPASLFTEAAKKNSNAVVAIKTDAAVYKLPVSEINVTELAKKLGVAAGDVKINISVNVVSADVKNSVSNVVEFHILAVSGDKQEAVTTFSTYVERVLTGAKDFSKGNSVAVKLNADGSFTSIPTFFDGKNATVKSLTNSKYTVIENNVTFKDVTSKGKDYWAKEYIETLASKLIVKGKEEGKYVPADHMTRAEFTVLLVRALGLPAEKYDGNFKDVKGTEWFNANGEIMAAVKHGLIEGMDNGTFAPKEKITRAQAAVMIDRAMKLKYVGYDMKQLDSKKTAADFKDASKFKAWNKKAIEAVYQADIVSGRDTKEFDPNGFTKRDEMAKIISEFLTSAKLMN</sequence>
<feature type="domain" description="SLH" evidence="4">
    <location>
        <begin position="598"/>
        <end position="658"/>
    </location>
</feature>
<feature type="region of interest" description="Disordered" evidence="2">
    <location>
        <begin position="232"/>
        <end position="265"/>
    </location>
</feature>
<dbReference type="PANTHER" id="PTHR43308">
    <property type="entry name" value="OUTER MEMBRANE PROTEIN ALPHA-RELATED"/>
    <property type="match status" value="1"/>
</dbReference>
<evidence type="ECO:0000313" key="6">
    <source>
        <dbReference type="Proteomes" id="UP001601058"/>
    </source>
</evidence>
<accession>A0ABW6JX67</accession>
<gene>
    <name evidence="5" type="ORF">ACFYKT_08835</name>
</gene>
<evidence type="ECO:0000259" key="4">
    <source>
        <dbReference type="PROSITE" id="PS51272"/>
    </source>
</evidence>
<feature type="domain" description="SLH" evidence="4">
    <location>
        <begin position="525"/>
        <end position="590"/>
    </location>
</feature>
<protein>
    <submittedName>
        <fullName evidence="5">S-layer homology domain-containing protein</fullName>
    </submittedName>
</protein>
<dbReference type="InterPro" id="IPR051465">
    <property type="entry name" value="Cell_Envelope_Struct_Comp"/>
</dbReference>
<evidence type="ECO:0000313" key="5">
    <source>
        <dbReference type="EMBL" id="MFE8696441.1"/>
    </source>
</evidence>
<keyword evidence="6" id="KW-1185">Reference proteome</keyword>
<feature type="chain" id="PRO_5046441254" evidence="3">
    <location>
        <begin position="28"/>
        <end position="658"/>
    </location>
</feature>
<dbReference type="RefSeq" id="WP_389218433.1">
    <property type="nucleotide sequence ID" value="NZ_JBIACJ010000004.1"/>
</dbReference>
<dbReference type="EMBL" id="JBIACJ010000004">
    <property type="protein sequence ID" value="MFE8696441.1"/>
    <property type="molecule type" value="Genomic_DNA"/>
</dbReference>
<keyword evidence="1 3" id="KW-0732">Signal</keyword>
<comment type="caution">
    <text evidence="5">The sequence shown here is derived from an EMBL/GenBank/DDBJ whole genome shotgun (WGS) entry which is preliminary data.</text>
</comment>
<dbReference type="Proteomes" id="UP001601058">
    <property type="component" value="Unassembled WGS sequence"/>
</dbReference>
<evidence type="ECO:0000256" key="1">
    <source>
        <dbReference type="ARBA" id="ARBA00022729"/>
    </source>
</evidence>
<dbReference type="PANTHER" id="PTHR43308:SF5">
    <property type="entry name" value="S-LAYER PROTEIN _ PEPTIDOGLYCAN ENDO-BETA-N-ACETYLGLUCOSAMINIDASE"/>
    <property type="match status" value="1"/>
</dbReference>
<evidence type="ECO:0000256" key="2">
    <source>
        <dbReference type="SAM" id="MobiDB-lite"/>
    </source>
</evidence>
<feature type="compositionally biased region" description="Low complexity" evidence="2">
    <location>
        <begin position="246"/>
        <end position="260"/>
    </location>
</feature>
<dbReference type="PROSITE" id="PS51272">
    <property type="entry name" value="SLH"/>
    <property type="match status" value="3"/>
</dbReference>
<feature type="signal peptide" evidence="3">
    <location>
        <begin position="1"/>
        <end position="27"/>
    </location>
</feature>